<proteinExistence type="predicted"/>
<gene>
    <name evidence="1" type="ORF">NFG58_01730</name>
</gene>
<dbReference type="EMBL" id="CP098827">
    <property type="protein sequence ID" value="XBO71462.1"/>
    <property type="molecule type" value="Genomic_DNA"/>
</dbReference>
<reference evidence="1" key="1">
    <citation type="submission" date="2022-06" db="EMBL/GenBank/DDBJ databases">
        <title>A novel DMS-producing enzyme.</title>
        <authorList>
            <person name="Zhang Y."/>
        </authorList>
    </citation>
    <scope>NUCLEOTIDE SEQUENCE</scope>
    <source>
        <strain evidence="1">RT37</strain>
    </source>
</reference>
<evidence type="ECO:0000313" key="1">
    <source>
        <dbReference type="EMBL" id="XBO71462.1"/>
    </source>
</evidence>
<dbReference type="SUPFAM" id="SSF47090">
    <property type="entry name" value="PGBD-like"/>
    <property type="match status" value="1"/>
</dbReference>
<dbReference type="InterPro" id="IPR036365">
    <property type="entry name" value="PGBD-like_sf"/>
</dbReference>
<dbReference type="AlphaFoldDB" id="A0AAU7KIJ4"/>
<dbReference type="RefSeq" id="WP_253555067.1">
    <property type="nucleotide sequence ID" value="NZ_CP098827.1"/>
</dbReference>
<organism evidence="1">
    <name type="scientific">Halomonas sp. RT37</name>
    <dbReference type="NCBI Taxonomy" id="2950872"/>
    <lineage>
        <taxon>Bacteria</taxon>
        <taxon>Pseudomonadati</taxon>
        <taxon>Pseudomonadota</taxon>
        <taxon>Gammaproteobacteria</taxon>
        <taxon>Oceanospirillales</taxon>
        <taxon>Halomonadaceae</taxon>
        <taxon>Halomonas</taxon>
    </lineage>
</organism>
<sequence length="199" mass="22152">MAEQTVLVQDDHLQGVVSVVYSGSEENPKGETDHRGMLQLEKICEPQVVFIARPSSPFYETGKARCLQEMEVLTIRVTAKPFYSNLLINRDNFLESGDYAAAALASNEIAARTTDAESSHEERIKAIESFARYLELTEAASAVSFDERQGARVASDDFVEALRHYQEREGLPASGQLDYQTLRQAAELDTGTILFEVLE</sequence>
<accession>A0AAU7KIJ4</accession>
<name>A0AAU7KIJ4_9GAMM</name>
<protein>
    <submittedName>
        <fullName evidence="1">Peptidoglycan-binding protein</fullName>
    </submittedName>
</protein>